<evidence type="ECO:0000313" key="3">
    <source>
        <dbReference type="Proteomes" id="UP001152797"/>
    </source>
</evidence>
<sequence length="302" mass="34201">MGYSTSPEGHQVCRQAWFHLMGVGKMRMARCKRTFHGQDKRMIGGHGGPHSHPAEKTALCKAFFIHIYWSAGETMTTSDAPKSMLEANDDDMREDLFQRLIDAKLMGPTMQLSNTDPGNLPTRELPHGNVAELYMVFVAFCGNKTPASRACFYKEAKRWKQCLRFRRPLAHSLCKTCSQLQAALSNATDFLQHAKIADRLLGHYCQQWKNRESYWLARSRAQQVGDLCCMMIDSYDKAKCMLPKFPRGRTPKQVIYESVKRTSLTLTCSLIHGFGVYIYLADEGLPCGANWTIEVVTCLVLS</sequence>
<reference evidence="2 3" key="2">
    <citation type="submission" date="2024-05" db="EMBL/GenBank/DDBJ databases">
        <authorList>
            <person name="Chen Y."/>
            <person name="Shah S."/>
            <person name="Dougan E. K."/>
            <person name="Thang M."/>
            <person name="Chan C."/>
        </authorList>
    </citation>
    <scope>NUCLEOTIDE SEQUENCE [LARGE SCALE GENOMIC DNA]</scope>
</reference>
<dbReference type="EMBL" id="CAMXCT030003709">
    <property type="protein sequence ID" value="CAL4793170.1"/>
    <property type="molecule type" value="Genomic_DNA"/>
</dbReference>
<dbReference type="EMBL" id="CAMXCT010003709">
    <property type="protein sequence ID" value="CAI4005858.1"/>
    <property type="molecule type" value="Genomic_DNA"/>
</dbReference>
<dbReference type="Proteomes" id="UP001152797">
    <property type="component" value="Unassembled WGS sequence"/>
</dbReference>
<dbReference type="AlphaFoldDB" id="A0A9P1D7X1"/>
<proteinExistence type="predicted"/>
<evidence type="ECO:0000313" key="1">
    <source>
        <dbReference type="EMBL" id="CAI4005858.1"/>
    </source>
</evidence>
<dbReference type="PANTHER" id="PTHR33153:SF3">
    <property type="entry name" value="TRAFFICKING PROTEIN PARTICLE COMPLEX SUBUNIT 11 DOMAIN-CONTAINING PROTEIN"/>
    <property type="match status" value="1"/>
</dbReference>
<protein>
    <submittedName>
        <fullName evidence="1">Uncharacterized protein</fullName>
    </submittedName>
</protein>
<reference evidence="1" key="1">
    <citation type="submission" date="2022-10" db="EMBL/GenBank/DDBJ databases">
        <authorList>
            <person name="Chen Y."/>
            <person name="Dougan E. K."/>
            <person name="Chan C."/>
            <person name="Rhodes N."/>
            <person name="Thang M."/>
        </authorList>
    </citation>
    <scope>NUCLEOTIDE SEQUENCE</scope>
</reference>
<gene>
    <name evidence="1" type="ORF">C1SCF055_LOCUS31545</name>
</gene>
<name>A0A9P1D7X1_9DINO</name>
<keyword evidence="3" id="KW-1185">Reference proteome</keyword>
<dbReference type="OrthoDB" id="423487at2759"/>
<accession>A0A9P1D7X1</accession>
<evidence type="ECO:0000313" key="2">
    <source>
        <dbReference type="EMBL" id="CAL4793170.1"/>
    </source>
</evidence>
<organism evidence="1">
    <name type="scientific">Cladocopium goreaui</name>
    <dbReference type="NCBI Taxonomy" id="2562237"/>
    <lineage>
        <taxon>Eukaryota</taxon>
        <taxon>Sar</taxon>
        <taxon>Alveolata</taxon>
        <taxon>Dinophyceae</taxon>
        <taxon>Suessiales</taxon>
        <taxon>Symbiodiniaceae</taxon>
        <taxon>Cladocopium</taxon>
    </lineage>
</organism>
<dbReference type="PANTHER" id="PTHR33153">
    <property type="entry name" value="MYND-TYPE DOMAIN-CONTAINING PROTEIN"/>
    <property type="match status" value="1"/>
</dbReference>
<dbReference type="EMBL" id="CAMXCT020003709">
    <property type="protein sequence ID" value="CAL1159233.1"/>
    <property type="molecule type" value="Genomic_DNA"/>
</dbReference>
<comment type="caution">
    <text evidence="1">The sequence shown here is derived from an EMBL/GenBank/DDBJ whole genome shotgun (WGS) entry which is preliminary data.</text>
</comment>